<dbReference type="Proteomes" id="UP000663570">
    <property type="component" value="Chromosome"/>
</dbReference>
<dbReference type="PANTHER" id="PTHR30386">
    <property type="entry name" value="MEMBRANE FUSION SUBUNIT OF EMRAB-TOLC MULTIDRUG EFFLUX PUMP"/>
    <property type="match status" value="1"/>
</dbReference>
<evidence type="ECO:0000256" key="1">
    <source>
        <dbReference type="SAM" id="Coils"/>
    </source>
</evidence>
<sequence>MEAILVGIYAFFVWLIFFKFKLLPWNTTSKVIVVTIPVVGLTWLILTLNVIAPSSADVRVIKYTVQVVPQVRGRVIAVPAEGNVHMKKGDVLFKLDPTPYEQTVRSFESQLASAIANAKNLGEQLKAATSKTEGIRAQLDLAQKRVAEFTELAKTEAGTKFDLEQALANVKQVKAELAAAEASERQVKEQIGAQVNGEQAQVAAIRAQLDNAKWELSQTTMYAPADGTVINNQLRVGSWVVPMPLQPAMVFVEDEQQILALYAQNELYNVEPGNEAEIALPTYPGEVIKAKVQSIVWAQGQGQIPMSGQIPQTGAQPLPPGRFAVKLELEEKHRDLFLAAGATGHGAIYTEHIKPVQLVRRVIVRVNSILNYLVLKLH</sequence>
<protein>
    <submittedName>
        <fullName evidence="4">HlyD family secretion protein</fullName>
    </submittedName>
</protein>
<accession>A0ABX7M9L4</accession>
<keyword evidence="1" id="KW-0175">Coiled coil</keyword>
<dbReference type="Gene3D" id="2.40.50.100">
    <property type="match status" value="1"/>
</dbReference>
<feature type="coiled-coil region" evidence="1">
    <location>
        <begin position="104"/>
        <end position="131"/>
    </location>
</feature>
<dbReference type="SUPFAM" id="SSF111369">
    <property type="entry name" value="HlyD-like secretion proteins"/>
    <property type="match status" value="2"/>
</dbReference>
<keyword evidence="5" id="KW-1185">Reference proteome</keyword>
<dbReference type="InterPro" id="IPR058625">
    <property type="entry name" value="MdtA-like_BSH"/>
</dbReference>
<dbReference type="PANTHER" id="PTHR30386:SF18">
    <property type="entry name" value="INNER MEMBRANE PROTEIN YIAV-RELATED"/>
    <property type="match status" value="1"/>
</dbReference>
<evidence type="ECO:0000313" key="4">
    <source>
        <dbReference type="EMBL" id="QSI78074.1"/>
    </source>
</evidence>
<dbReference type="Gene3D" id="2.40.30.170">
    <property type="match status" value="1"/>
</dbReference>
<dbReference type="RefSeq" id="WP_206255351.1">
    <property type="nucleotide sequence ID" value="NZ_CP071060.1"/>
</dbReference>
<feature type="transmembrane region" description="Helical" evidence="2">
    <location>
        <begin position="6"/>
        <end position="24"/>
    </location>
</feature>
<name>A0ABX7M9L4_9RHOO</name>
<evidence type="ECO:0000259" key="3">
    <source>
        <dbReference type="Pfam" id="PF25917"/>
    </source>
</evidence>
<gene>
    <name evidence="4" type="ORF">JY500_05380</name>
</gene>
<dbReference type="InterPro" id="IPR050739">
    <property type="entry name" value="MFP"/>
</dbReference>
<evidence type="ECO:0000256" key="2">
    <source>
        <dbReference type="SAM" id="Phobius"/>
    </source>
</evidence>
<evidence type="ECO:0000313" key="5">
    <source>
        <dbReference type="Proteomes" id="UP000663570"/>
    </source>
</evidence>
<keyword evidence="2" id="KW-0812">Transmembrane</keyword>
<feature type="coiled-coil region" evidence="1">
    <location>
        <begin position="163"/>
        <end position="190"/>
    </location>
</feature>
<dbReference type="Gene3D" id="1.10.287.470">
    <property type="entry name" value="Helix hairpin bin"/>
    <property type="match status" value="1"/>
</dbReference>
<reference evidence="4 5" key="1">
    <citation type="submission" date="2021-02" db="EMBL/GenBank/DDBJ databases">
        <title>Niveibacterium changnyeongensis HC41.</title>
        <authorList>
            <person name="Kang M."/>
        </authorList>
    </citation>
    <scope>NUCLEOTIDE SEQUENCE [LARGE SCALE GENOMIC DNA]</scope>
    <source>
        <strain evidence="4 5">HC41</strain>
    </source>
</reference>
<keyword evidence="2" id="KW-0472">Membrane</keyword>
<feature type="transmembrane region" description="Helical" evidence="2">
    <location>
        <begin position="31"/>
        <end position="52"/>
    </location>
</feature>
<organism evidence="4 5">
    <name type="scientific">Niveibacterium microcysteis</name>
    <dbReference type="NCBI Taxonomy" id="2811415"/>
    <lineage>
        <taxon>Bacteria</taxon>
        <taxon>Pseudomonadati</taxon>
        <taxon>Pseudomonadota</taxon>
        <taxon>Betaproteobacteria</taxon>
        <taxon>Rhodocyclales</taxon>
        <taxon>Rhodocyclaceae</taxon>
        <taxon>Niveibacterium</taxon>
    </lineage>
</organism>
<keyword evidence="2" id="KW-1133">Transmembrane helix</keyword>
<feature type="domain" description="Multidrug resistance protein MdtA-like barrel-sandwich hybrid" evidence="3">
    <location>
        <begin position="64"/>
        <end position="240"/>
    </location>
</feature>
<dbReference type="EMBL" id="CP071060">
    <property type="protein sequence ID" value="QSI78074.1"/>
    <property type="molecule type" value="Genomic_DNA"/>
</dbReference>
<dbReference type="Pfam" id="PF25917">
    <property type="entry name" value="BSH_RND"/>
    <property type="match status" value="1"/>
</dbReference>
<proteinExistence type="predicted"/>